<feature type="compositionally biased region" description="Low complexity" evidence="1">
    <location>
        <begin position="82"/>
        <end position="92"/>
    </location>
</feature>
<sequence length="108" mass="11798">MINVSLSSDVIENSKNNYTINSLDKIGTDLEDMRKEAPIISSVTFHDVHQYIALYSILGIFVVVGAILLLRRFRRAAGDVDSGIGSSSGSQSRNGLYRTHPGPDSDRS</sequence>
<keyword evidence="2" id="KW-1133">Transmembrane helix</keyword>
<keyword evidence="2" id="KW-0812">Transmembrane</keyword>
<comment type="caution">
    <text evidence="3">The sequence shown here is derived from an EMBL/GenBank/DDBJ whole genome shotgun (WGS) entry which is preliminary data.</text>
</comment>
<reference evidence="3" key="1">
    <citation type="submission" date="2022-05" db="EMBL/GenBank/DDBJ databases">
        <authorList>
            <person name="Okamura Y."/>
        </authorList>
    </citation>
    <scope>NUCLEOTIDE SEQUENCE</scope>
</reference>
<gene>
    <name evidence="3" type="ORF">PIBRA_LOCUS11959</name>
</gene>
<protein>
    <submittedName>
        <fullName evidence="3">Uncharacterized protein</fullName>
    </submittedName>
</protein>
<organism evidence="3 4">
    <name type="scientific">Pieris brassicae</name>
    <name type="common">White butterfly</name>
    <name type="synonym">Large white butterfly</name>
    <dbReference type="NCBI Taxonomy" id="7116"/>
    <lineage>
        <taxon>Eukaryota</taxon>
        <taxon>Metazoa</taxon>
        <taxon>Ecdysozoa</taxon>
        <taxon>Arthropoda</taxon>
        <taxon>Hexapoda</taxon>
        <taxon>Insecta</taxon>
        <taxon>Pterygota</taxon>
        <taxon>Neoptera</taxon>
        <taxon>Endopterygota</taxon>
        <taxon>Lepidoptera</taxon>
        <taxon>Glossata</taxon>
        <taxon>Ditrysia</taxon>
        <taxon>Papilionoidea</taxon>
        <taxon>Pieridae</taxon>
        <taxon>Pierinae</taxon>
        <taxon>Pieris</taxon>
    </lineage>
</organism>
<keyword evidence="4" id="KW-1185">Reference proteome</keyword>
<accession>A0A9P0TRM3</accession>
<dbReference type="AlphaFoldDB" id="A0A9P0TRM3"/>
<evidence type="ECO:0000313" key="3">
    <source>
        <dbReference type="EMBL" id="CAH4036114.1"/>
    </source>
</evidence>
<evidence type="ECO:0000313" key="4">
    <source>
        <dbReference type="Proteomes" id="UP001152562"/>
    </source>
</evidence>
<evidence type="ECO:0000256" key="1">
    <source>
        <dbReference type="SAM" id="MobiDB-lite"/>
    </source>
</evidence>
<feature type="transmembrane region" description="Helical" evidence="2">
    <location>
        <begin position="51"/>
        <end position="70"/>
    </location>
</feature>
<dbReference type="Proteomes" id="UP001152562">
    <property type="component" value="Unassembled WGS sequence"/>
</dbReference>
<dbReference type="EMBL" id="CALOZG010000053">
    <property type="protein sequence ID" value="CAH4036114.1"/>
    <property type="molecule type" value="Genomic_DNA"/>
</dbReference>
<keyword evidence="2" id="KW-0472">Membrane</keyword>
<feature type="region of interest" description="Disordered" evidence="1">
    <location>
        <begin position="79"/>
        <end position="108"/>
    </location>
</feature>
<evidence type="ECO:0000256" key="2">
    <source>
        <dbReference type="SAM" id="Phobius"/>
    </source>
</evidence>
<proteinExistence type="predicted"/>
<name>A0A9P0TRM3_PIEBR</name>